<comment type="similarity">
    <text evidence="9">Belongs to the glycosyltransferase group 1 family.</text>
</comment>
<dbReference type="UniPathway" id="UPA00958"/>
<accession>K6XTT7</accession>
<dbReference type="Pfam" id="PF04413">
    <property type="entry name" value="Glycos_transf_N"/>
    <property type="match status" value="1"/>
</dbReference>
<dbReference type="SUPFAM" id="SSF53756">
    <property type="entry name" value="UDP-Glycosyltransferase/glycogen phosphorylase"/>
    <property type="match status" value="1"/>
</dbReference>
<proteinExistence type="inferred from homology"/>
<dbReference type="EC" id="2.4.99.12" evidence="2 9"/>
<dbReference type="eggNOG" id="COG1519">
    <property type="taxonomic scope" value="Bacteria"/>
</dbReference>
<comment type="pathway">
    <text evidence="1 9">Bacterial outer membrane biogenesis; LPS core biosynthesis.</text>
</comment>
<evidence type="ECO:0000256" key="4">
    <source>
        <dbReference type="ARBA" id="ARBA00022679"/>
    </source>
</evidence>
<comment type="function">
    <text evidence="9">Involved in lipopolysaccharide (LPS) biosynthesis. Catalyzes the transfer of 3-deoxy-D-manno-octulosonate (Kdo) residue(s) from CMP-Kdo to lipid IV(A), the tetraacyldisaccharide-1,4'-bisphosphate precursor of lipid A.</text>
</comment>
<comment type="catalytic activity">
    <reaction evidence="6 9">
        <text>lipid IVA (E. coli) + CMP-3-deoxy-beta-D-manno-octulosonate = alpha-Kdo-(2-&gt;6)-lipid IVA (E. coli) + CMP + H(+)</text>
        <dbReference type="Rhea" id="RHEA:28066"/>
        <dbReference type="ChEBI" id="CHEBI:15378"/>
        <dbReference type="ChEBI" id="CHEBI:58603"/>
        <dbReference type="ChEBI" id="CHEBI:60364"/>
        <dbReference type="ChEBI" id="CHEBI:60377"/>
        <dbReference type="ChEBI" id="CHEBI:85987"/>
        <dbReference type="EC" id="2.4.99.12"/>
    </reaction>
</comment>
<dbReference type="GO" id="GO:0043842">
    <property type="term" value="F:Kdo transferase activity"/>
    <property type="evidence" value="ECO:0007669"/>
    <property type="project" value="UniProtKB-EC"/>
</dbReference>
<dbReference type="InterPro" id="IPR007507">
    <property type="entry name" value="Glycos_transf_N"/>
</dbReference>
<dbReference type="PANTHER" id="PTHR42755">
    <property type="entry name" value="3-DEOXY-MANNO-OCTULOSONATE CYTIDYLYLTRANSFERASE"/>
    <property type="match status" value="1"/>
</dbReference>
<keyword evidence="9" id="KW-0448">Lipopolysaccharide biosynthesis</keyword>
<dbReference type="EMBL" id="BAEN01000049">
    <property type="protein sequence ID" value="GAC15101.1"/>
    <property type="molecule type" value="Genomic_DNA"/>
</dbReference>
<keyword evidence="4 9" id="KW-0808">Transferase</keyword>
<sequence length="425" mass="48843">MELFKWWFYSLILGVIGEKNKPLIYTNTIENPTLKRKPYIWVFCSTIGELNGCKPIIETLAADYSLVLITDRDCYADAYKLQFPDAVIVQLTGWKDEAKAIYELFPTHHFILCEIPCLPNDAPCRLAYAFLRYLKKQKITLVTVNSWLYEYAPSCKQDSIERKLFSKEYVKLFDALMVQTESVKDKLSKAGALESNLHVTGNLKFDAVSDLTIQFKSLQARDLYNQLKSYKQSIFVAGSLSDKSEYKVLIDAFKKFKEHKSDAIMIMAPRHPEKQQQLDEIAQLLTQYEFKYEFRSQLETQISPNLDVLVLDTFGELRGLYAVSDFSYIGKNHNVLEPLAFGKPVVVISGWEATYPSFPVYQITKQQGLLFEIDDQNLLGPELIKVSQLDQKSFADNTKTTLQKLATTLDKNNHILRQLKIISKV</sequence>
<dbReference type="OrthoDB" id="9147307at2"/>
<organism evidence="11 12">
    <name type="scientific">Aliiglaciecola lipolytica E3</name>
    <dbReference type="NCBI Taxonomy" id="1127673"/>
    <lineage>
        <taxon>Bacteria</taxon>
        <taxon>Pseudomonadati</taxon>
        <taxon>Pseudomonadota</taxon>
        <taxon>Gammaproteobacteria</taxon>
        <taxon>Alteromonadales</taxon>
        <taxon>Alteromonadaceae</taxon>
        <taxon>Aliiglaciecola</taxon>
    </lineage>
</organism>
<evidence type="ECO:0000256" key="3">
    <source>
        <dbReference type="ARBA" id="ARBA00019077"/>
    </source>
</evidence>
<feature type="site" description="Transition state stabilizer" evidence="8">
    <location>
        <position position="204"/>
    </location>
</feature>
<keyword evidence="12" id="KW-1185">Reference proteome</keyword>
<dbReference type="InterPro" id="IPR038107">
    <property type="entry name" value="Glycos_transf_N_sf"/>
</dbReference>
<dbReference type="RefSeq" id="WP_008844906.1">
    <property type="nucleotide sequence ID" value="NZ_BAEN01000049.1"/>
</dbReference>
<keyword evidence="9" id="KW-0472">Membrane</keyword>
<feature type="domain" description="3-deoxy-D-manno-octulosonic-acid transferase N-terminal" evidence="10">
    <location>
        <begin position="129"/>
        <end position="207"/>
    </location>
</feature>
<feature type="site" description="Transition state stabilizer" evidence="8">
    <location>
        <position position="114"/>
    </location>
</feature>
<comment type="caution">
    <text evidence="11">The sequence shown here is derived from an EMBL/GenBank/DDBJ whole genome shotgun (WGS) entry which is preliminary data.</text>
</comment>
<dbReference type="PANTHER" id="PTHR42755:SF1">
    <property type="entry name" value="3-DEOXY-D-MANNO-OCTULOSONIC ACID TRANSFERASE, MITOCHONDRIAL-RELATED"/>
    <property type="match status" value="1"/>
</dbReference>
<evidence type="ECO:0000256" key="5">
    <source>
        <dbReference type="ARBA" id="ARBA00031445"/>
    </source>
</evidence>
<keyword evidence="9" id="KW-1003">Cell membrane</keyword>
<protein>
    <recommendedName>
        <fullName evidence="3 9">3-deoxy-D-manno-octulosonic acid transferase</fullName>
        <shortName evidence="9">Kdo transferase</shortName>
        <ecNumber evidence="2 9">2.4.99.12</ecNumber>
    </recommendedName>
    <alternativeName>
        <fullName evidence="5 9">Lipid IV(A) 3-deoxy-D-manno-octulosonic acid transferase</fullName>
    </alternativeName>
</protein>
<feature type="active site" description="Proton acceptor" evidence="7">
    <location>
        <position position="49"/>
    </location>
</feature>
<dbReference type="Gene3D" id="3.40.50.2000">
    <property type="entry name" value="Glycogen Phosphorylase B"/>
    <property type="match status" value="1"/>
</dbReference>
<dbReference type="GO" id="GO:0005886">
    <property type="term" value="C:plasma membrane"/>
    <property type="evidence" value="ECO:0007669"/>
    <property type="project" value="UniProtKB-SubCell"/>
</dbReference>
<dbReference type="Gene3D" id="3.40.50.11720">
    <property type="entry name" value="3-Deoxy-D-manno-octulosonic-acid transferase, N-terminal domain"/>
    <property type="match status" value="1"/>
</dbReference>
<name>K6XTT7_9ALTE</name>
<dbReference type="AlphaFoldDB" id="K6XTT7"/>
<gene>
    <name evidence="11" type="ORF">GLIP_2475</name>
</gene>
<evidence type="ECO:0000256" key="6">
    <source>
        <dbReference type="ARBA" id="ARBA00049183"/>
    </source>
</evidence>
<evidence type="ECO:0000256" key="8">
    <source>
        <dbReference type="PIRSR" id="PIRSR639901-2"/>
    </source>
</evidence>
<dbReference type="GO" id="GO:0009244">
    <property type="term" value="P:lipopolysaccharide core region biosynthetic process"/>
    <property type="evidence" value="ECO:0007669"/>
    <property type="project" value="UniProtKB-UniRule"/>
</dbReference>
<evidence type="ECO:0000256" key="1">
    <source>
        <dbReference type="ARBA" id="ARBA00004713"/>
    </source>
</evidence>
<comment type="subcellular location">
    <subcellularLocation>
        <location evidence="9">Cell membrane</location>
    </subcellularLocation>
</comment>
<dbReference type="STRING" id="1127673.GLIP_2475"/>
<dbReference type="Proteomes" id="UP000006334">
    <property type="component" value="Unassembled WGS sequence"/>
</dbReference>
<dbReference type="InterPro" id="IPR039901">
    <property type="entry name" value="Kdotransferase"/>
</dbReference>
<dbReference type="GO" id="GO:0009245">
    <property type="term" value="P:lipid A biosynthetic process"/>
    <property type="evidence" value="ECO:0007669"/>
    <property type="project" value="TreeGrafter"/>
</dbReference>
<evidence type="ECO:0000313" key="11">
    <source>
        <dbReference type="EMBL" id="GAC15101.1"/>
    </source>
</evidence>
<reference evidence="11 12" key="1">
    <citation type="journal article" date="2017" name="Antonie Van Leeuwenhoek">
        <title>Rhizobium rhizosphaerae sp. nov., a novel species isolated from rice rhizosphere.</title>
        <authorList>
            <person name="Zhao J.J."/>
            <person name="Zhang J."/>
            <person name="Zhang R.J."/>
            <person name="Zhang C.W."/>
            <person name="Yin H.Q."/>
            <person name="Zhang X.X."/>
        </authorList>
    </citation>
    <scope>NUCLEOTIDE SEQUENCE [LARGE SCALE GENOMIC DNA]</scope>
    <source>
        <strain evidence="11 12">E3</strain>
    </source>
</reference>
<evidence type="ECO:0000256" key="7">
    <source>
        <dbReference type="PIRSR" id="PIRSR639901-1"/>
    </source>
</evidence>
<evidence type="ECO:0000256" key="9">
    <source>
        <dbReference type="RuleBase" id="RU365103"/>
    </source>
</evidence>
<evidence type="ECO:0000259" key="10">
    <source>
        <dbReference type="Pfam" id="PF04413"/>
    </source>
</evidence>
<evidence type="ECO:0000313" key="12">
    <source>
        <dbReference type="Proteomes" id="UP000006334"/>
    </source>
</evidence>
<evidence type="ECO:0000256" key="2">
    <source>
        <dbReference type="ARBA" id="ARBA00012621"/>
    </source>
</evidence>